<dbReference type="Proteomes" id="UP001519332">
    <property type="component" value="Unassembled WGS sequence"/>
</dbReference>
<sequence>MSRRLAPVAAVLVALALTSACEQAKSLGDKASACAEALGLATLVPSPDPEKTKQEAAAKAAKLQQLAADTQDGNVKGALGALAGEYVEISKKNLSELENAANWAAGLARTQESVRKICL</sequence>
<keyword evidence="1" id="KW-0732">Signal</keyword>
<comment type="caution">
    <text evidence="2">The sequence shown here is derived from an EMBL/GenBank/DDBJ whole genome shotgun (WGS) entry which is preliminary data.</text>
</comment>
<evidence type="ECO:0000256" key="1">
    <source>
        <dbReference type="SAM" id="SignalP"/>
    </source>
</evidence>
<feature type="signal peptide" evidence="1">
    <location>
        <begin position="1"/>
        <end position="24"/>
    </location>
</feature>
<accession>A0ABS4TM96</accession>
<name>A0ABS4TM96_9PSEU</name>
<organism evidence="2 3">
    <name type="scientific">Kibdelosporangium banguiense</name>
    <dbReference type="NCBI Taxonomy" id="1365924"/>
    <lineage>
        <taxon>Bacteria</taxon>
        <taxon>Bacillati</taxon>
        <taxon>Actinomycetota</taxon>
        <taxon>Actinomycetes</taxon>
        <taxon>Pseudonocardiales</taxon>
        <taxon>Pseudonocardiaceae</taxon>
        <taxon>Kibdelosporangium</taxon>
    </lineage>
</organism>
<dbReference type="EMBL" id="JAGINW010000001">
    <property type="protein sequence ID" value="MBP2325531.1"/>
    <property type="molecule type" value="Genomic_DNA"/>
</dbReference>
<evidence type="ECO:0000313" key="3">
    <source>
        <dbReference type="Proteomes" id="UP001519332"/>
    </source>
</evidence>
<evidence type="ECO:0000313" key="2">
    <source>
        <dbReference type="EMBL" id="MBP2325531.1"/>
    </source>
</evidence>
<proteinExistence type="predicted"/>
<feature type="chain" id="PRO_5046464662" evidence="1">
    <location>
        <begin position="25"/>
        <end position="119"/>
    </location>
</feature>
<dbReference type="PROSITE" id="PS51257">
    <property type="entry name" value="PROKAR_LIPOPROTEIN"/>
    <property type="match status" value="1"/>
</dbReference>
<protein>
    <submittedName>
        <fullName evidence="2">Uncharacterized protein</fullName>
    </submittedName>
</protein>
<dbReference type="RefSeq" id="WP_209642717.1">
    <property type="nucleotide sequence ID" value="NZ_JAGINW010000001.1"/>
</dbReference>
<keyword evidence="3" id="KW-1185">Reference proteome</keyword>
<reference evidence="2 3" key="1">
    <citation type="submission" date="2021-03" db="EMBL/GenBank/DDBJ databases">
        <title>Sequencing the genomes of 1000 actinobacteria strains.</title>
        <authorList>
            <person name="Klenk H.-P."/>
        </authorList>
    </citation>
    <scope>NUCLEOTIDE SEQUENCE [LARGE SCALE GENOMIC DNA]</scope>
    <source>
        <strain evidence="2 3">DSM 46670</strain>
    </source>
</reference>
<gene>
    <name evidence="2" type="ORF">JOF56_005916</name>
</gene>